<evidence type="ECO:0000256" key="1">
    <source>
        <dbReference type="ARBA" id="ARBA00022670"/>
    </source>
</evidence>
<evidence type="ECO:0000259" key="9">
    <source>
        <dbReference type="Pfam" id="PF01435"/>
    </source>
</evidence>
<feature type="compositionally biased region" description="Polar residues" evidence="7">
    <location>
        <begin position="27"/>
        <end position="40"/>
    </location>
</feature>
<sequence>MHVSLIVACMACVRVGHGRRVQMPDGQLQSSLGPRAQTSPKAKGEGTFDPLGRVAMFLLALSSTAFNPSSPGASRSRLPVQTSALHKWSPAARQRCNHRLCSFPVMSVTQAASRELIGFPSLQARDFQHPRDKTATQQAALFMPIDFAFRQLFQRFEDAGFLQNVGRGVQVSAEQYPTIHRLTVEAAAQMDMPVPDVFVVQNSQPNAYTVAIQEKRPFVVLHTSLIDLMTLEEVKAVIGHELGHLKCEHGVYITVLNILSLGVDVVDMLIPLGLRDLIERQLTQWRRSAELSCDRAALLVTQDEDVVMGVLMKLTGGSSKLAGEMSAQEFARQAKDYDEVAKASMLGRMIKSMDENQLYPLPILRAREIQKYAGSKEYISLKNRLGTSVKV</sequence>
<dbReference type="GO" id="GO:0046872">
    <property type="term" value="F:metal ion binding"/>
    <property type="evidence" value="ECO:0007669"/>
    <property type="project" value="UniProtKB-KW"/>
</dbReference>
<evidence type="ECO:0000256" key="2">
    <source>
        <dbReference type="ARBA" id="ARBA00022723"/>
    </source>
</evidence>
<feature type="domain" description="Peptidase M48" evidence="9">
    <location>
        <begin position="177"/>
        <end position="323"/>
    </location>
</feature>
<dbReference type="CDD" id="cd07325">
    <property type="entry name" value="M48_Ste24p_like"/>
    <property type="match status" value="1"/>
</dbReference>
<keyword evidence="3 6" id="KW-0378">Hydrolase</keyword>
<reference evidence="10" key="1">
    <citation type="journal article" date="2006" name="Mol. Biol. Evol.">
        <title>Chimeric plastid proteome in the Florida 'red tide' dinoflagellate Karenia brevis.</title>
        <authorList>
            <person name="Nosenko T."/>
            <person name="Lidie K.L."/>
            <person name="Van Dolah F.M."/>
            <person name="Lindquist E."/>
            <person name="Cheng J.F."/>
            <person name="Bhattacharya D."/>
        </authorList>
    </citation>
    <scope>NUCLEOTIDE SEQUENCE</scope>
    <source>
        <strain evidence="10">Wilson</strain>
    </source>
</reference>
<evidence type="ECO:0000256" key="7">
    <source>
        <dbReference type="SAM" id="MobiDB-lite"/>
    </source>
</evidence>
<dbReference type="AlphaFoldDB" id="Q00GM3"/>
<dbReference type="EMBL" id="DQ531585">
    <property type="protein sequence ID" value="ABF73012.1"/>
    <property type="molecule type" value="mRNA"/>
</dbReference>
<evidence type="ECO:0000256" key="3">
    <source>
        <dbReference type="ARBA" id="ARBA00022801"/>
    </source>
</evidence>
<feature type="region of interest" description="Disordered" evidence="7">
    <location>
        <begin position="23"/>
        <end position="45"/>
    </location>
</feature>
<comment type="similarity">
    <text evidence="6">Belongs to the peptidase M48 family.</text>
</comment>
<comment type="cofactor">
    <cofactor evidence="6">
        <name>Zn(2+)</name>
        <dbReference type="ChEBI" id="CHEBI:29105"/>
    </cofactor>
    <text evidence="6">Binds 1 zinc ion per subunit.</text>
</comment>
<dbReference type="Pfam" id="PF01435">
    <property type="entry name" value="Peptidase_M48"/>
    <property type="match status" value="1"/>
</dbReference>
<dbReference type="MEROPS" id="M48.021"/>
<dbReference type="Gene3D" id="3.30.2010.10">
    <property type="entry name" value="Metalloproteases ('zincins'), catalytic domain"/>
    <property type="match status" value="1"/>
</dbReference>
<organism evidence="10">
    <name type="scientific">Karenia brevis</name>
    <name type="common">Red tide dinoflagellate</name>
    <name type="synonym">Gymnodinium breve</name>
    <dbReference type="NCBI Taxonomy" id="156230"/>
    <lineage>
        <taxon>Eukaryota</taxon>
        <taxon>Sar</taxon>
        <taxon>Alveolata</taxon>
        <taxon>Dinophyceae</taxon>
        <taxon>Gymnodiniales</taxon>
        <taxon>Kareniaceae</taxon>
        <taxon>Karenia</taxon>
    </lineage>
</organism>
<evidence type="ECO:0000313" key="10">
    <source>
        <dbReference type="EMBL" id="ABF73012.1"/>
    </source>
</evidence>
<dbReference type="GO" id="GO:0006508">
    <property type="term" value="P:proteolysis"/>
    <property type="evidence" value="ECO:0007669"/>
    <property type="project" value="UniProtKB-KW"/>
</dbReference>
<evidence type="ECO:0000256" key="8">
    <source>
        <dbReference type="SAM" id="SignalP"/>
    </source>
</evidence>
<dbReference type="InterPro" id="IPR001915">
    <property type="entry name" value="Peptidase_M48"/>
</dbReference>
<accession>Q00GM3</accession>
<feature type="signal peptide" evidence="8">
    <location>
        <begin position="1"/>
        <end position="18"/>
    </location>
</feature>
<keyword evidence="1 6" id="KW-0645">Protease</keyword>
<feature type="chain" id="PRO_5004162252" evidence="8">
    <location>
        <begin position="19"/>
        <end position="391"/>
    </location>
</feature>
<protein>
    <submittedName>
        <fullName evidence="10">Plastid M48-like peptidase</fullName>
    </submittedName>
</protein>
<name>Q00GM3_KARBR</name>
<keyword evidence="2" id="KW-0479">Metal-binding</keyword>
<proteinExistence type="evidence at transcript level"/>
<keyword evidence="8" id="KW-0732">Signal</keyword>
<keyword evidence="4 6" id="KW-0862">Zinc</keyword>
<dbReference type="GO" id="GO:0004222">
    <property type="term" value="F:metalloendopeptidase activity"/>
    <property type="evidence" value="ECO:0007669"/>
    <property type="project" value="InterPro"/>
</dbReference>
<dbReference type="PANTHER" id="PTHR10120">
    <property type="entry name" value="CAAX PRENYL PROTEASE 1"/>
    <property type="match status" value="1"/>
</dbReference>
<evidence type="ECO:0000256" key="4">
    <source>
        <dbReference type="ARBA" id="ARBA00022833"/>
    </source>
</evidence>
<evidence type="ECO:0000256" key="5">
    <source>
        <dbReference type="ARBA" id="ARBA00023049"/>
    </source>
</evidence>
<evidence type="ECO:0000256" key="6">
    <source>
        <dbReference type="RuleBase" id="RU003983"/>
    </source>
</evidence>
<keyword evidence="5 6" id="KW-0482">Metalloprotease</keyword>